<dbReference type="InterPro" id="IPR001063">
    <property type="entry name" value="Ribosomal_uL22"/>
</dbReference>
<keyword evidence="5 7" id="KW-0687">Ribonucleoprotein</keyword>
<proteinExistence type="inferred from homology"/>
<dbReference type="Proteomes" id="UP000464912">
    <property type="component" value="Chromosome"/>
</dbReference>
<dbReference type="CDD" id="cd00336">
    <property type="entry name" value="Ribosomal_L22"/>
    <property type="match status" value="1"/>
</dbReference>
<dbReference type="KEGG" id="nef:GP480_01065"/>
<protein>
    <recommendedName>
        <fullName evidence="6 7">Large ribosomal subunit protein uL22</fullName>
    </recommendedName>
</protein>
<dbReference type="PANTHER" id="PTHR13501:SF8">
    <property type="entry name" value="LARGE RIBOSOMAL SUBUNIT PROTEIN UL22M"/>
    <property type="match status" value="1"/>
</dbReference>
<evidence type="ECO:0000256" key="5">
    <source>
        <dbReference type="ARBA" id="ARBA00023274"/>
    </source>
</evidence>
<keyword evidence="3 7" id="KW-0694">RNA-binding</keyword>
<comment type="subunit">
    <text evidence="7 9">Part of the 50S ribosomal subunit.</text>
</comment>
<dbReference type="InterPro" id="IPR047867">
    <property type="entry name" value="Ribosomal_uL22_bac/org-type"/>
</dbReference>
<comment type="similarity">
    <text evidence="1 7 8">Belongs to the universal ribosomal protein uL22 family.</text>
</comment>
<dbReference type="AlphaFoldDB" id="A0A6P1G9B7"/>
<dbReference type="HAMAP" id="MF_01331_B">
    <property type="entry name" value="Ribosomal_uL22_B"/>
    <property type="match status" value="1"/>
</dbReference>
<dbReference type="GO" id="GO:0019843">
    <property type="term" value="F:rRNA binding"/>
    <property type="evidence" value="ECO:0007669"/>
    <property type="project" value="UniProtKB-UniRule"/>
</dbReference>
<dbReference type="NCBIfam" id="TIGR01044">
    <property type="entry name" value="rplV_bact"/>
    <property type="match status" value="1"/>
</dbReference>
<comment type="function">
    <text evidence="7 10">This protein binds specifically to 23S rRNA; its binding is stimulated by other ribosomal proteins, e.g., L4, L17, and L20. It is important during the early stages of 50S assembly. It makes multiple contacts with different domains of the 23S rRNA in the assembled 50S subunit and ribosome.</text>
</comment>
<evidence type="ECO:0000313" key="11">
    <source>
        <dbReference type="EMBL" id="QHD65049.1"/>
    </source>
</evidence>
<accession>A0A6P1G9B7</accession>
<gene>
    <name evidence="7 11" type="primary">rplV</name>
    <name evidence="11" type="ORF">GP480_01065</name>
</gene>
<evidence type="ECO:0000256" key="8">
    <source>
        <dbReference type="RuleBase" id="RU004005"/>
    </source>
</evidence>
<dbReference type="Gene3D" id="3.90.470.10">
    <property type="entry name" value="Ribosomal protein L22/L17"/>
    <property type="match status" value="1"/>
</dbReference>
<evidence type="ECO:0000256" key="4">
    <source>
        <dbReference type="ARBA" id="ARBA00022980"/>
    </source>
</evidence>
<evidence type="ECO:0000256" key="6">
    <source>
        <dbReference type="ARBA" id="ARBA00035207"/>
    </source>
</evidence>
<evidence type="ECO:0000256" key="2">
    <source>
        <dbReference type="ARBA" id="ARBA00022730"/>
    </source>
</evidence>
<keyword evidence="4 7" id="KW-0689">Ribosomal protein</keyword>
<dbReference type="Pfam" id="PF00237">
    <property type="entry name" value="Ribosomal_L22"/>
    <property type="match status" value="1"/>
</dbReference>
<dbReference type="RefSeq" id="WP_160095074.1">
    <property type="nucleotide sequence ID" value="NZ_CP047224.1"/>
</dbReference>
<dbReference type="SUPFAM" id="SSF54843">
    <property type="entry name" value="Ribosomal protein L22"/>
    <property type="match status" value="1"/>
</dbReference>
<evidence type="ECO:0000256" key="3">
    <source>
        <dbReference type="ARBA" id="ARBA00022884"/>
    </source>
</evidence>
<reference evidence="11 12" key="2">
    <citation type="journal article" date="2020" name="MBio">
        <title>Isolation and Molecular Analysis of a Novel Neorickettsia Species That Causes Potomac Horse Fever.</title>
        <authorList>
            <person name="Teymournejad O."/>
            <person name="Lin M."/>
            <person name="Bekebrede H."/>
            <person name="Kamr A."/>
            <person name="Toribio R.E."/>
            <person name="Arroyo L.G."/>
            <person name="Baird J.D."/>
            <person name="Rikihisa Y."/>
        </authorList>
    </citation>
    <scope>NUCLEOTIDE SEQUENCE [LARGE SCALE GENOMIC DNA]</scope>
    <source>
        <strain evidence="11 12">Fin17</strain>
    </source>
</reference>
<dbReference type="PANTHER" id="PTHR13501">
    <property type="entry name" value="CHLOROPLAST 50S RIBOSOMAL PROTEIN L22-RELATED"/>
    <property type="match status" value="1"/>
</dbReference>
<dbReference type="EMBL" id="CP047224">
    <property type="protein sequence ID" value="QHD65049.1"/>
    <property type="molecule type" value="Genomic_DNA"/>
</dbReference>
<evidence type="ECO:0000256" key="1">
    <source>
        <dbReference type="ARBA" id="ARBA00009451"/>
    </source>
</evidence>
<dbReference type="InterPro" id="IPR036394">
    <property type="entry name" value="Ribosomal_uL22_sf"/>
</dbReference>
<dbReference type="GO" id="GO:0022625">
    <property type="term" value="C:cytosolic large ribosomal subunit"/>
    <property type="evidence" value="ECO:0007669"/>
    <property type="project" value="TreeGrafter"/>
</dbReference>
<evidence type="ECO:0000313" key="12">
    <source>
        <dbReference type="Proteomes" id="UP000464912"/>
    </source>
</evidence>
<evidence type="ECO:0000256" key="7">
    <source>
        <dbReference type="HAMAP-Rule" id="MF_01331"/>
    </source>
</evidence>
<dbReference type="GO" id="GO:0006412">
    <property type="term" value="P:translation"/>
    <property type="evidence" value="ECO:0007669"/>
    <property type="project" value="UniProtKB-UniRule"/>
</dbReference>
<evidence type="ECO:0000256" key="9">
    <source>
        <dbReference type="RuleBase" id="RU004006"/>
    </source>
</evidence>
<comment type="function">
    <text evidence="7">The globular domain of the protein is located near the polypeptide exit tunnel on the outside of the subunit, while an extended beta-hairpin is found that lines the wall of the exit tunnel in the center of the 70S ribosome.</text>
</comment>
<dbReference type="GO" id="GO:0003735">
    <property type="term" value="F:structural constituent of ribosome"/>
    <property type="evidence" value="ECO:0007669"/>
    <property type="project" value="InterPro"/>
</dbReference>
<dbReference type="PROSITE" id="PS00464">
    <property type="entry name" value="RIBOSOMAL_L22"/>
    <property type="match status" value="1"/>
</dbReference>
<keyword evidence="2 7" id="KW-0699">rRNA-binding</keyword>
<keyword evidence="12" id="KW-1185">Reference proteome</keyword>
<name>A0A6P1G9B7_9RICK</name>
<reference evidence="11 12" key="1">
    <citation type="journal article" date="2020" name="MBio">
        <title>Erratum for Teymournejad et al., 'Isolation and Molecular Analysis of a Novel Neorickettsia Species That Causes Potomac Horse Fever'.</title>
        <authorList>
            <person name="Teymournejad O."/>
            <person name="Lin M."/>
            <person name="Bekebrede H."/>
            <person name="Kamr A."/>
            <person name="Toribio R.E."/>
            <person name="Arroyo L.G."/>
            <person name="Baird J.D."/>
            <person name="Rikihisa Y."/>
        </authorList>
    </citation>
    <scope>NUCLEOTIDE SEQUENCE [LARGE SCALE GENOMIC DNA]</scope>
    <source>
        <strain evidence="11 12">Fin17</strain>
    </source>
</reference>
<dbReference type="InterPro" id="IPR005727">
    <property type="entry name" value="Ribosomal_uL22_bac/chlpt-type"/>
</dbReference>
<dbReference type="InterPro" id="IPR018260">
    <property type="entry name" value="Ribosomal_uL22_CS"/>
</dbReference>
<sequence>MRAEYRNMKSSVQKINLVADVIRGKGVGAARSQLLFLKKALARPLSKVLMSSVANAQNNFGVDPDNLYVKEVFVGKGMSLKRFAARARGRSASIRKHYSNVSILLGVLDGSKG</sequence>
<evidence type="ECO:0000256" key="10">
    <source>
        <dbReference type="RuleBase" id="RU004008"/>
    </source>
</evidence>
<organism evidence="11 12">
    <name type="scientific">Neorickettsia findlayensis</name>
    <dbReference type="NCBI Taxonomy" id="2686014"/>
    <lineage>
        <taxon>Bacteria</taxon>
        <taxon>Pseudomonadati</taxon>
        <taxon>Pseudomonadota</taxon>
        <taxon>Alphaproteobacteria</taxon>
        <taxon>Rickettsiales</taxon>
        <taxon>Anaplasmataceae</taxon>
        <taxon>Neorickettsia</taxon>
    </lineage>
</organism>